<evidence type="ECO:0000313" key="2">
    <source>
        <dbReference type="Proteomes" id="UP001055072"/>
    </source>
</evidence>
<accession>A0ACB8TS11</accession>
<evidence type="ECO:0000313" key="1">
    <source>
        <dbReference type="EMBL" id="KAI0084838.1"/>
    </source>
</evidence>
<dbReference type="Proteomes" id="UP001055072">
    <property type="component" value="Unassembled WGS sequence"/>
</dbReference>
<comment type="caution">
    <text evidence="1">The sequence shown here is derived from an EMBL/GenBank/DDBJ whole genome shotgun (WGS) entry which is preliminary data.</text>
</comment>
<keyword evidence="1" id="KW-0489">Methyltransferase</keyword>
<keyword evidence="1" id="KW-0808">Transferase</keyword>
<reference evidence="1" key="1">
    <citation type="journal article" date="2021" name="Environ. Microbiol.">
        <title>Gene family expansions and transcriptome signatures uncover fungal adaptations to wood decay.</title>
        <authorList>
            <person name="Hage H."/>
            <person name="Miyauchi S."/>
            <person name="Viragh M."/>
            <person name="Drula E."/>
            <person name="Min B."/>
            <person name="Chaduli D."/>
            <person name="Navarro D."/>
            <person name="Favel A."/>
            <person name="Norest M."/>
            <person name="Lesage-Meessen L."/>
            <person name="Balint B."/>
            <person name="Merenyi Z."/>
            <person name="de Eugenio L."/>
            <person name="Morin E."/>
            <person name="Martinez A.T."/>
            <person name="Baldrian P."/>
            <person name="Stursova M."/>
            <person name="Martinez M.J."/>
            <person name="Novotny C."/>
            <person name="Magnuson J.K."/>
            <person name="Spatafora J.W."/>
            <person name="Maurice S."/>
            <person name="Pangilinan J."/>
            <person name="Andreopoulos W."/>
            <person name="LaButti K."/>
            <person name="Hundley H."/>
            <person name="Na H."/>
            <person name="Kuo A."/>
            <person name="Barry K."/>
            <person name="Lipzen A."/>
            <person name="Henrissat B."/>
            <person name="Riley R."/>
            <person name="Ahrendt S."/>
            <person name="Nagy L.G."/>
            <person name="Grigoriev I.V."/>
            <person name="Martin F."/>
            <person name="Rosso M.N."/>
        </authorList>
    </citation>
    <scope>NUCLEOTIDE SEQUENCE</scope>
    <source>
        <strain evidence="1">CBS 384.51</strain>
    </source>
</reference>
<keyword evidence="2" id="KW-1185">Reference proteome</keyword>
<name>A0ACB8TS11_9APHY</name>
<sequence length="480" mass="52160">MSSSFTSLQELRELVKLVNTSFTGIEKACATQKTDLPALNGTFSWQTEGILNDPEVEKASSVITAAASQLAAAVRSPMLSLFAVANQYFLSVSLGISLKTHIPEILREVGSKGLHINEIAARGQSGINPDKLGRILRLLATNHIFREVMPDTFANNRVSGSMDCGKNVKDIIADPDSKYDGTASAAAMLELSTVDGTVSFADISKMLFDPKYANSGKPNETAFNIATGSDLPFFEWLSEPAQAVNNKKWATAMNSFDQFTAQDVILKGFDWEALPKGSTVVDFAGGVGGQAMILAKEFDHLNFVVQDRAPIIENDATKFWKEKFPEAISSDRVKLQSHDIFSPQPVKNAAVFVVRAITHDWSDEYCIKFLKQLRAAATSNTQLVVIDNVIAYACPDSQETLDIPGAAQVRPVSPTPLLPNFGTASAMTYLLDISLLAGLNGKERTVAQFADIYQKSGWKLVSVHADGFNYHDIKTIAVPV</sequence>
<protein>
    <submittedName>
        <fullName evidence="1">S-adenosyl-L-methionine-dependent methyltransferase</fullName>
    </submittedName>
</protein>
<dbReference type="EMBL" id="MU274938">
    <property type="protein sequence ID" value="KAI0084838.1"/>
    <property type="molecule type" value="Genomic_DNA"/>
</dbReference>
<proteinExistence type="predicted"/>
<organism evidence="1 2">
    <name type="scientific">Irpex rosettiformis</name>
    <dbReference type="NCBI Taxonomy" id="378272"/>
    <lineage>
        <taxon>Eukaryota</taxon>
        <taxon>Fungi</taxon>
        <taxon>Dikarya</taxon>
        <taxon>Basidiomycota</taxon>
        <taxon>Agaricomycotina</taxon>
        <taxon>Agaricomycetes</taxon>
        <taxon>Polyporales</taxon>
        <taxon>Irpicaceae</taxon>
        <taxon>Irpex</taxon>
    </lineage>
</organism>
<gene>
    <name evidence="1" type="ORF">BDY19DRAFT_897789</name>
</gene>